<reference evidence="2" key="1">
    <citation type="submission" date="2021-12" db="EMBL/GenBank/DDBJ databases">
        <authorList>
            <person name="Martin H S."/>
        </authorList>
    </citation>
    <scope>NUCLEOTIDE SEQUENCE</scope>
</reference>
<sequence length="229" mass="26334">MDTMLRNNIPFIGYKVSAFTNDDLKLALITPLVNWTLVYIGPHTLCHPEFHGSRDYGKSTRLNASDFITLENEISIIHRLQNETLPKLLDDLDVLLLLVPENKVSERTRAQKVSLSLISDFFQIIFGLGNMKDYTEDDLWHHVYYVSLCVEILNAAPEGQGAFMCSYSANKDKACLMVTSKPWPTYACKTIGLEENDRKDGRKWREEMNDRRGNEFSHKGSPYRKKQIV</sequence>
<dbReference type="EMBL" id="OV170223">
    <property type="protein sequence ID" value="CAH0722089.1"/>
    <property type="molecule type" value="Genomic_DNA"/>
</dbReference>
<organism evidence="2 3">
    <name type="scientific">Brenthis ino</name>
    <name type="common">lesser marbled fritillary</name>
    <dbReference type="NCBI Taxonomy" id="405034"/>
    <lineage>
        <taxon>Eukaryota</taxon>
        <taxon>Metazoa</taxon>
        <taxon>Ecdysozoa</taxon>
        <taxon>Arthropoda</taxon>
        <taxon>Hexapoda</taxon>
        <taxon>Insecta</taxon>
        <taxon>Pterygota</taxon>
        <taxon>Neoptera</taxon>
        <taxon>Endopterygota</taxon>
        <taxon>Lepidoptera</taxon>
        <taxon>Glossata</taxon>
        <taxon>Ditrysia</taxon>
        <taxon>Papilionoidea</taxon>
        <taxon>Nymphalidae</taxon>
        <taxon>Heliconiinae</taxon>
        <taxon>Argynnini</taxon>
        <taxon>Brenthis</taxon>
    </lineage>
</organism>
<feature type="compositionally biased region" description="Basic and acidic residues" evidence="1">
    <location>
        <begin position="207"/>
        <end position="218"/>
    </location>
</feature>
<proteinExistence type="predicted"/>
<protein>
    <submittedName>
        <fullName evidence="2">Uncharacterized protein</fullName>
    </submittedName>
</protein>
<feature type="non-terminal residue" evidence="2">
    <location>
        <position position="229"/>
    </location>
</feature>
<evidence type="ECO:0000313" key="3">
    <source>
        <dbReference type="Proteomes" id="UP000838878"/>
    </source>
</evidence>
<dbReference type="AlphaFoldDB" id="A0A8J9UNC7"/>
<accession>A0A8J9UNC7</accession>
<evidence type="ECO:0000256" key="1">
    <source>
        <dbReference type="SAM" id="MobiDB-lite"/>
    </source>
</evidence>
<evidence type="ECO:0000313" key="2">
    <source>
        <dbReference type="EMBL" id="CAH0722089.1"/>
    </source>
</evidence>
<feature type="region of interest" description="Disordered" evidence="1">
    <location>
        <begin position="207"/>
        <end position="229"/>
    </location>
</feature>
<name>A0A8J9UNC7_9NEOP</name>
<dbReference type="Proteomes" id="UP000838878">
    <property type="component" value="Chromosome 3"/>
</dbReference>
<keyword evidence="3" id="KW-1185">Reference proteome</keyword>
<gene>
    <name evidence="2" type="ORF">BINO364_LOCUS8105</name>
</gene>